<evidence type="ECO:0000313" key="1">
    <source>
        <dbReference type="EMBL" id="GGH95923.1"/>
    </source>
</evidence>
<dbReference type="Proteomes" id="UP000621856">
    <property type="component" value="Unassembled WGS sequence"/>
</dbReference>
<name>A0A8J3A3D7_9PROT</name>
<dbReference type="EMBL" id="BMGZ01000001">
    <property type="protein sequence ID" value="GGH95923.1"/>
    <property type="molecule type" value="Genomic_DNA"/>
</dbReference>
<reference evidence="2 4" key="2">
    <citation type="submission" date="2020-02" db="EMBL/GenBank/DDBJ databases">
        <title>Genome sequence of Parvularcula flava strain NH6-79.</title>
        <authorList>
            <person name="Abdul Karim M.H."/>
            <person name="Lam M.Q."/>
            <person name="Chen S.J."/>
            <person name="Yahya A."/>
            <person name="Shahir S."/>
            <person name="Shamsir M.S."/>
            <person name="Chong C.S."/>
        </authorList>
    </citation>
    <scope>NUCLEOTIDE SEQUENCE [LARGE SCALE GENOMIC DNA]</scope>
    <source>
        <strain evidence="2 4">NH6-79</strain>
    </source>
</reference>
<reference evidence="1" key="1">
    <citation type="journal article" date="2014" name="Int. J. Syst. Evol. Microbiol.">
        <title>Complete genome sequence of Corynebacterium casei LMG S-19264T (=DSM 44701T), isolated from a smear-ripened cheese.</title>
        <authorList>
            <consortium name="US DOE Joint Genome Institute (JGI-PGF)"/>
            <person name="Walter F."/>
            <person name="Albersmeier A."/>
            <person name="Kalinowski J."/>
            <person name="Ruckert C."/>
        </authorList>
    </citation>
    <scope>NUCLEOTIDE SEQUENCE</scope>
    <source>
        <strain evidence="1">CGMCC 1.14984</strain>
    </source>
</reference>
<dbReference type="EMBL" id="VCJR02000001">
    <property type="protein sequence ID" value="NHK27599.1"/>
    <property type="molecule type" value="Genomic_DNA"/>
</dbReference>
<accession>A0A8J3A3D7</accession>
<keyword evidence="4" id="KW-1185">Reference proteome</keyword>
<evidence type="ECO:0000313" key="3">
    <source>
        <dbReference type="Proteomes" id="UP000621856"/>
    </source>
</evidence>
<comment type="caution">
    <text evidence="1">The sequence shown here is derived from an EMBL/GenBank/DDBJ whole genome shotgun (WGS) entry which is preliminary data.</text>
</comment>
<evidence type="ECO:0000313" key="2">
    <source>
        <dbReference type="EMBL" id="NHK27599.1"/>
    </source>
</evidence>
<gene>
    <name evidence="2" type="ORF">FF098_006760</name>
    <name evidence="1" type="ORF">GCM10011355_13610</name>
</gene>
<sequence>MSGNKSATREIYEKLAASPQRRRTIAENIFRQLRNAGSASSSGFSADGATRYTTMIRTRTAE</sequence>
<organism evidence="1 3">
    <name type="scientific">Aquisalinus luteolus</name>
    <dbReference type="NCBI Taxonomy" id="1566827"/>
    <lineage>
        <taxon>Bacteria</taxon>
        <taxon>Pseudomonadati</taxon>
        <taxon>Pseudomonadota</taxon>
        <taxon>Alphaproteobacteria</taxon>
        <taxon>Parvularculales</taxon>
        <taxon>Parvularculaceae</taxon>
        <taxon>Aquisalinus</taxon>
    </lineage>
</organism>
<protein>
    <submittedName>
        <fullName evidence="1">Uncharacterized protein</fullName>
    </submittedName>
</protein>
<proteinExistence type="predicted"/>
<dbReference type="AlphaFoldDB" id="A0A8J3A3D7"/>
<evidence type="ECO:0000313" key="4">
    <source>
        <dbReference type="Proteomes" id="UP000818603"/>
    </source>
</evidence>
<reference evidence="1" key="3">
    <citation type="submission" date="2020-09" db="EMBL/GenBank/DDBJ databases">
        <authorList>
            <person name="Sun Q."/>
            <person name="Zhou Y."/>
        </authorList>
    </citation>
    <scope>NUCLEOTIDE SEQUENCE</scope>
    <source>
        <strain evidence="1">CGMCC 1.14984</strain>
    </source>
</reference>
<dbReference type="Proteomes" id="UP000818603">
    <property type="component" value="Unassembled WGS sequence"/>
</dbReference>
<dbReference type="RefSeq" id="WP_155138677.1">
    <property type="nucleotide sequence ID" value="NZ_BMGZ01000001.1"/>
</dbReference>